<evidence type="ECO:0000313" key="16">
    <source>
        <dbReference type="EMBL" id="MBB3150709.1"/>
    </source>
</evidence>
<dbReference type="CDD" id="cd00082">
    <property type="entry name" value="HisKA"/>
    <property type="match status" value="1"/>
</dbReference>
<dbReference type="InterPro" id="IPR005467">
    <property type="entry name" value="His_kinase_dom"/>
</dbReference>
<sequence>MRGLSLALFLRDRLLFIFMALLLLLLSVSMLLLERERYPGLVELGAVYYFIVLGLFFLGTWLAVDYARQRAYFKQLIEAISRSEELQATRIIKSTVTQEQKLVSKMLQEQNRAYLNELGKYRRQQELHNHFVLQWVHHMKTPVSVVDLLAQEALQKTASTQEEQRSLALSLQEETDRMSRGLEMMLYTARLEKFEIDLHVERTPLHELARQVVNAHKKLCIRHSIFPRIEGVAWVETDEKWMAFVLNQFVSNAIKYSKSKPGAKKLVFTLEDFSNGGGRMKVTDDGIGIAPHELPRIFDPFFTGENGRTTGESTGMGLYLAKQVCTRLGHEMSASSVIGESTTMTVTFQPRGIHILQG</sequence>
<evidence type="ECO:0000256" key="14">
    <source>
        <dbReference type="SAM" id="Phobius"/>
    </source>
</evidence>
<evidence type="ECO:0000256" key="9">
    <source>
        <dbReference type="ARBA" id="ARBA00022777"/>
    </source>
</evidence>
<dbReference type="SUPFAM" id="SSF55874">
    <property type="entry name" value="ATPase domain of HSP90 chaperone/DNA topoisomerase II/histidine kinase"/>
    <property type="match status" value="1"/>
</dbReference>
<evidence type="ECO:0000313" key="17">
    <source>
        <dbReference type="Proteomes" id="UP000518605"/>
    </source>
</evidence>
<dbReference type="InterPro" id="IPR036097">
    <property type="entry name" value="HisK_dim/P_sf"/>
</dbReference>
<keyword evidence="5" id="KW-0597">Phosphoprotein</keyword>
<keyword evidence="11 14" id="KW-1133">Transmembrane helix</keyword>
<keyword evidence="9 16" id="KW-0418">Kinase</keyword>
<dbReference type="Gene3D" id="1.10.287.130">
    <property type="match status" value="1"/>
</dbReference>
<dbReference type="GO" id="GO:0000155">
    <property type="term" value="F:phosphorelay sensor kinase activity"/>
    <property type="evidence" value="ECO:0007669"/>
    <property type="project" value="InterPro"/>
</dbReference>
<evidence type="ECO:0000256" key="5">
    <source>
        <dbReference type="ARBA" id="ARBA00022553"/>
    </source>
</evidence>
<dbReference type="InterPro" id="IPR003594">
    <property type="entry name" value="HATPase_dom"/>
</dbReference>
<dbReference type="InterPro" id="IPR003661">
    <property type="entry name" value="HisK_dim/P_dom"/>
</dbReference>
<keyword evidence="4" id="KW-1003">Cell membrane</keyword>
<proteinExistence type="predicted"/>
<keyword evidence="17" id="KW-1185">Reference proteome</keyword>
<feature type="transmembrane region" description="Helical" evidence="14">
    <location>
        <begin position="45"/>
        <end position="64"/>
    </location>
</feature>
<feature type="domain" description="Histidine kinase" evidence="15">
    <location>
        <begin position="134"/>
        <end position="352"/>
    </location>
</feature>
<accession>A0A7W5C5Y2</accession>
<keyword evidence="7 14" id="KW-0812">Transmembrane</keyword>
<keyword evidence="10" id="KW-0067">ATP-binding</keyword>
<gene>
    <name evidence="16" type="ORF">FHS16_000743</name>
</gene>
<dbReference type="PANTHER" id="PTHR45453">
    <property type="entry name" value="PHOSPHATE REGULON SENSOR PROTEIN PHOR"/>
    <property type="match status" value="1"/>
</dbReference>
<dbReference type="RefSeq" id="WP_183558975.1">
    <property type="nucleotide sequence ID" value="NZ_CBCSLB010000004.1"/>
</dbReference>
<evidence type="ECO:0000256" key="8">
    <source>
        <dbReference type="ARBA" id="ARBA00022741"/>
    </source>
</evidence>
<evidence type="ECO:0000256" key="12">
    <source>
        <dbReference type="ARBA" id="ARBA00023012"/>
    </source>
</evidence>
<dbReference type="InterPro" id="IPR036890">
    <property type="entry name" value="HATPase_C_sf"/>
</dbReference>
<evidence type="ECO:0000256" key="10">
    <source>
        <dbReference type="ARBA" id="ARBA00022840"/>
    </source>
</evidence>
<dbReference type="SUPFAM" id="SSF47384">
    <property type="entry name" value="Homodimeric domain of signal transducing histidine kinase"/>
    <property type="match status" value="1"/>
</dbReference>
<evidence type="ECO:0000259" key="15">
    <source>
        <dbReference type="PROSITE" id="PS50109"/>
    </source>
</evidence>
<dbReference type="Pfam" id="PF00512">
    <property type="entry name" value="HisKA"/>
    <property type="match status" value="1"/>
</dbReference>
<dbReference type="InterPro" id="IPR004358">
    <property type="entry name" value="Sig_transdc_His_kin-like_C"/>
</dbReference>
<dbReference type="Pfam" id="PF02518">
    <property type="entry name" value="HATPase_c"/>
    <property type="match status" value="1"/>
</dbReference>
<dbReference type="AlphaFoldDB" id="A0A7W5C5Y2"/>
<dbReference type="InterPro" id="IPR050351">
    <property type="entry name" value="BphY/WalK/GraS-like"/>
</dbReference>
<keyword evidence="6" id="KW-0808">Transferase</keyword>
<keyword evidence="12" id="KW-0902">Two-component regulatory system</keyword>
<keyword evidence="13 14" id="KW-0472">Membrane</keyword>
<protein>
    <recommendedName>
        <fullName evidence="3">histidine kinase</fullName>
        <ecNumber evidence="3">2.7.13.3</ecNumber>
    </recommendedName>
</protein>
<dbReference type="GO" id="GO:0016036">
    <property type="term" value="P:cellular response to phosphate starvation"/>
    <property type="evidence" value="ECO:0007669"/>
    <property type="project" value="TreeGrafter"/>
</dbReference>
<dbReference type="EC" id="2.7.13.3" evidence="3"/>
<organism evidence="16 17">
    <name type="scientific">Paenibacillus endophyticus</name>
    <dbReference type="NCBI Taxonomy" id="1294268"/>
    <lineage>
        <taxon>Bacteria</taxon>
        <taxon>Bacillati</taxon>
        <taxon>Bacillota</taxon>
        <taxon>Bacilli</taxon>
        <taxon>Bacillales</taxon>
        <taxon>Paenibacillaceae</taxon>
        <taxon>Paenibacillus</taxon>
    </lineage>
</organism>
<evidence type="ECO:0000256" key="13">
    <source>
        <dbReference type="ARBA" id="ARBA00023136"/>
    </source>
</evidence>
<evidence type="ECO:0000256" key="2">
    <source>
        <dbReference type="ARBA" id="ARBA00004651"/>
    </source>
</evidence>
<feature type="transmembrane region" description="Helical" evidence="14">
    <location>
        <begin position="12"/>
        <end position="33"/>
    </location>
</feature>
<evidence type="ECO:0000256" key="6">
    <source>
        <dbReference type="ARBA" id="ARBA00022679"/>
    </source>
</evidence>
<dbReference type="GO" id="GO:0004721">
    <property type="term" value="F:phosphoprotein phosphatase activity"/>
    <property type="evidence" value="ECO:0007669"/>
    <property type="project" value="TreeGrafter"/>
</dbReference>
<dbReference type="GO" id="GO:0005886">
    <property type="term" value="C:plasma membrane"/>
    <property type="evidence" value="ECO:0007669"/>
    <property type="project" value="UniProtKB-SubCell"/>
</dbReference>
<dbReference type="PROSITE" id="PS50109">
    <property type="entry name" value="HIS_KIN"/>
    <property type="match status" value="1"/>
</dbReference>
<evidence type="ECO:0000256" key="4">
    <source>
        <dbReference type="ARBA" id="ARBA00022475"/>
    </source>
</evidence>
<evidence type="ECO:0000256" key="3">
    <source>
        <dbReference type="ARBA" id="ARBA00012438"/>
    </source>
</evidence>
<dbReference type="SMART" id="SM00388">
    <property type="entry name" value="HisKA"/>
    <property type="match status" value="1"/>
</dbReference>
<comment type="subcellular location">
    <subcellularLocation>
        <location evidence="2">Cell membrane</location>
        <topology evidence="2">Multi-pass membrane protein</topology>
    </subcellularLocation>
</comment>
<dbReference type="PANTHER" id="PTHR45453:SF2">
    <property type="entry name" value="HISTIDINE KINASE"/>
    <property type="match status" value="1"/>
</dbReference>
<reference evidence="16 17" key="1">
    <citation type="submission" date="2020-08" db="EMBL/GenBank/DDBJ databases">
        <title>Genomic Encyclopedia of Type Strains, Phase III (KMG-III): the genomes of soil and plant-associated and newly described type strains.</title>
        <authorList>
            <person name="Whitman W."/>
        </authorList>
    </citation>
    <scope>NUCLEOTIDE SEQUENCE [LARGE SCALE GENOMIC DNA]</scope>
    <source>
        <strain evidence="16 17">CECT 8234</strain>
    </source>
</reference>
<dbReference type="Gene3D" id="3.30.565.10">
    <property type="entry name" value="Histidine kinase-like ATPase, C-terminal domain"/>
    <property type="match status" value="1"/>
</dbReference>
<dbReference type="SMART" id="SM00387">
    <property type="entry name" value="HATPase_c"/>
    <property type="match status" value="1"/>
</dbReference>
<comment type="caution">
    <text evidence="16">The sequence shown here is derived from an EMBL/GenBank/DDBJ whole genome shotgun (WGS) entry which is preliminary data.</text>
</comment>
<evidence type="ECO:0000256" key="1">
    <source>
        <dbReference type="ARBA" id="ARBA00000085"/>
    </source>
</evidence>
<dbReference type="GO" id="GO:0005524">
    <property type="term" value="F:ATP binding"/>
    <property type="evidence" value="ECO:0007669"/>
    <property type="project" value="UniProtKB-KW"/>
</dbReference>
<evidence type="ECO:0000256" key="11">
    <source>
        <dbReference type="ARBA" id="ARBA00022989"/>
    </source>
</evidence>
<dbReference type="PRINTS" id="PR00344">
    <property type="entry name" value="BCTRLSENSOR"/>
</dbReference>
<keyword evidence="8" id="KW-0547">Nucleotide-binding</keyword>
<name>A0A7W5C5Y2_9BACL</name>
<dbReference type="EMBL" id="JACHXW010000002">
    <property type="protein sequence ID" value="MBB3150709.1"/>
    <property type="molecule type" value="Genomic_DNA"/>
</dbReference>
<dbReference type="Proteomes" id="UP000518605">
    <property type="component" value="Unassembled WGS sequence"/>
</dbReference>
<evidence type="ECO:0000256" key="7">
    <source>
        <dbReference type="ARBA" id="ARBA00022692"/>
    </source>
</evidence>
<comment type="catalytic activity">
    <reaction evidence="1">
        <text>ATP + protein L-histidine = ADP + protein N-phospho-L-histidine.</text>
        <dbReference type="EC" id="2.7.13.3"/>
    </reaction>
</comment>